<keyword evidence="2" id="KW-1185">Reference proteome</keyword>
<evidence type="ECO:0000313" key="2">
    <source>
        <dbReference type="Proteomes" id="UP000475037"/>
    </source>
</evidence>
<evidence type="ECO:0000313" key="1">
    <source>
        <dbReference type="EMBL" id="KAF0874841.1"/>
    </source>
</evidence>
<sequence length="101" mass="11870">LALLGIYPKVTEVLMHRDTCTPIFIAALSIAKSRKEPKCPPTDEWIKKMWFIYTMEYYMAIRKNENWPFVAMWMELEGVLLSDISQAEKDRHHMFSLICGT</sequence>
<dbReference type="EMBL" id="VOAJ01005302">
    <property type="protein sequence ID" value="KAF0874841.1"/>
    <property type="molecule type" value="Genomic_DNA"/>
</dbReference>
<accession>A0A6G1AGP8</accession>
<organism evidence="1 2">
    <name type="scientific">Crocuta crocuta</name>
    <name type="common">Spotted hyena</name>
    <dbReference type="NCBI Taxonomy" id="9678"/>
    <lineage>
        <taxon>Eukaryota</taxon>
        <taxon>Metazoa</taxon>
        <taxon>Chordata</taxon>
        <taxon>Craniata</taxon>
        <taxon>Vertebrata</taxon>
        <taxon>Euteleostomi</taxon>
        <taxon>Mammalia</taxon>
        <taxon>Eutheria</taxon>
        <taxon>Laurasiatheria</taxon>
        <taxon>Carnivora</taxon>
        <taxon>Feliformia</taxon>
        <taxon>Hyaenidae</taxon>
        <taxon>Crocuta</taxon>
    </lineage>
</organism>
<gene>
    <name evidence="1" type="primary">Pol_470</name>
    <name evidence="1" type="ORF">FOF47_R05575</name>
</gene>
<protein>
    <submittedName>
        <fullName evidence="1">LORF2 protein</fullName>
    </submittedName>
</protein>
<dbReference type="Proteomes" id="UP000475037">
    <property type="component" value="Unassembled WGS sequence"/>
</dbReference>
<feature type="non-terminal residue" evidence="1">
    <location>
        <position position="101"/>
    </location>
</feature>
<name>A0A6G1AGP8_CROCR</name>
<proteinExistence type="predicted"/>
<feature type="non-terminal residue" evidence="1">
    <location>
        <position position="1"/>
    </location>
</feature>
<comment type="caution">
    <text evidence="1">The sequence shown here is derived from an EMBL/GenBank/DDBJ whole genome shotgun (WGS) entry which is preliminary data.</text>
</comment>
<reference evidence="1 2" key="1">
    <citation type="submission" date="2019-11" db="EMBL/GenBank/DDBJ databases">
        <authorList>
            <person name="Yang C."/>
            <person name="Li F."/>
        </authorList>
    </citation>
    <scope>NUCLEOTIDE SEQUENCE [LARGE SCALE GENOMIC DNA]</scope>
    <source>
        <strain evidence="1">KB4526</strain>
        <tissue evidence="1">Muscle</tissue>
    </source>
</reference>
<dbReference type="AlphaFoldDB" id="A0A6G1AGP8"/>